<dbReference type="AlphaFoldDB" id="A0A6V2PR45"/>
<feature type="compositionally biased region" description="Polar residues" evidence="1">
    <location>
        <begin position="279"/>
        <end position="289"/>
    </location>
</feature>
<gene>
    <name evidence="3" type="ORF">DBRI00130_LOCUS42353</name>
</gene>
<feature type="region of interest" description="Disordered" evidence="1">
    <location>
        <begin position="203"/>
        <end position="339"/>
    </location>
</feature>
<protein>
    <submittedName>
        <fullName evidence="3">Uncharacterized protein</fullName>
    </submittedName>
</protein>
<feature type="compositionally biased region" description="Polar residues" evidence="1">
    <location>
        <begin position="257"/>
        <end position="266"/>
    </location>
</feature>
<evidence type="ECO:0000256" key="1">
    <source>
        <dbReference type="SAM" id="MobiDB-lite"/>
    </source>
</evidence>
<feature type="transmembrane region" description="Helical" evidence="2">
    <location>
        <begin position="153"/>
        <end position="169"/>
    </location>
</feature>
<proteinExistence type="predicted"/>
<keyword evidence="2" id="KW-1133">Transmembrane helix</keyword>
<feature type="compositionally biased region" description="Basic residues" evidence="1">
    <location>
        <begin position="209"/>
        <end position="226"/>
    </location>
</feature>
<dbReference type="EMBL" id="HBNS01058907">
    <property type="protein sequence ID" value="CAE4664465.1"/>
    <property type="molecule type" value="Transcribed_RNA"/>
</dbReference>
<feature type="transmembrane region" description="Helical" evidence="2">
    <location>
        <begin position="73"/>
        <end position="105"/>
    </location>
</feature>
<keyword evidence="2" id="KW-0472">Membrane</keyword>
<feature type="compositionally biased region" description="Low complexity" evidence="1">
    <location>
        <begin position="244"/>
        <end position="256"/>
    </location>
</feature>
<feature type="compositionally biased region" description="Polar residues" evidence="1">
    <location>
        <begin position="311"/>
        <end position="330"/>
    </location>
</feature>
<feature type="transmembrane region" description="Helical" evidence="2">
    <location>
        <begin position="126"/>
        <end position="147"/>
    </location>
</feature>
<evidence type="ECO:0000256" key="2">
    <source>
        <dbReference type="SAM" id="Phobius"/>
    </source>
</evidence>
<evidence type="ECO:0000313" key="3">
    <source>
        <dbReference type="EMBL" id="CAE4664465.1"/>
    </source>
</evidence>
<sequence>MLAADKLQLQSALKQQATALKEKEFNLHHSNLMTVGTQAAVLAGLDVTMFIEFTPPHDSEWGESHLIPRTLKFFYYCSITAAFCANILVVSQTTLLSVLGAGLALRGPDGSMMTATDGLYEERKTVFYSFGLGLVATVCSVLISVWLILSPEAALVCMSITIMTAFKIYSHYLRVSRRFDFNEDETVDFTDIFEGPANIRAVSSSSRGYHNKRRKERGGGSKKHVSSIREVRRTKHDYDEVDVESLSSEPESSLESQMHSDASISLNRRRRQNHHQYREQTYNSTPRTSGKQKKHVRNHGIDLDDEDDVRTGTSTTGIRINKNGSSSTSEHYQHHLMTV</sequence>
<keyword evidence="2" id="KW-0812">Transmembrane</keyword>
<reference evidence="3" key="1">
    <citation type="submission" date="2021-01" db="EMBL/GenBank/DDBJ databases">
        <authorList>
            <person name="Corre E."/>
            <person name="Pelletier E."/>
            <person name="Niang G."/>
            <person name="Scheremetjew M."/>
            <person name="Finn R."/>
            <person name="Kale V."/>
            <person name="Holt S."/>
            <person name="Cochrane G."/>
            <person name="Meng A."/>
            <person name="Brown T."/>
            <person name="Cohen L."/>
        </authorList>
    </citation>
    <scope>NUCLEOTIDE SEQUENCE</scope>
    <source>
        <strain evidence="3">GSO104</strain>
    </source>
</reference>
<name>A0A6V2PR45_9STRA</name>
<accession>A0A6V2PR45</accession>
<organism evidence="3">
    <name type="scientific">Ditylum brightwellii</name>
    <dbReference type="NCBI Taxonomy" id="49249"/>
    <lineage>
        <taxon>Eukaryota</taxon>
        <taxon>Sar</taxon>
        <taxon>Stramenopiles</taxon>
        <taxon>Ochrophyta</taxon>
        <taxon>Bacillariophyta</taxon>
        <taxon>Mediophyceae</taxon>
        <taxon>Lithodesmiophycidae</taxon>
        <taxon>Lithodesmiales</taxon>
        <taxon>Lithodesmiaceae</taxon>
        <taxon>Ditylum</taxon>
    </lineage>
</organism>